<name>A0A6L2JTT2_TANCI</name>
<sequence length="92" mass="10520">MVVILEKYEHNIDFHQIVDFVEASHIRIETMDEGTKILATVDGKPRTISESSIRRNLKLKDEAGISSLPNVELFENLALMGYNILPNQKFSF</sequence>
<dbReference type="EMBL" id="BKCJ010001311">
    <property type="protein sequence ID" value="GEU40518.1"/>
    <property type="molecule type" value="Genomic_DNA"/>
</dbReference>
<comment type="caution">
    <text evidence="1">The sequence shown here is derived from an EMBL/GenBank/DDBJ whole genome shotgun (WGS) entry which is preliminary data.</text>
</comment>
<organism evidence="1">
    <name type="scientific">Tanacetum cinerariifolium</name>
    <name type="common">Dalmatian daisy</name>
    <name type="synonym">Chrysanthemum cinerariifolium</name>
    <dbReference type="NCBI Taxonomy" id="118510"/>
    <lineage>
        <taxon>Eukaryota</taxon>
        <taxon>Viridiplantae</taxon>
        <taxon>Streptophyta</taxon>
        <taxon>Embryophyta</taxon>
        <taxon>Tracheophyta</taxon>
        <taxon>Spermatophyta</taxon>
        <taxon>Magnoliopsida</taxon>
        <taxon>eudicotyledons</taxon>
        <taxon>Gunneridae</taxon>
        <taxon>Pentapetalae</taxon>
        <taxon>asterids</taxon>
        <taxon>campanulids</taxon>
        <taxon>Asterales</taxon>
        <taxon>Asteraceae</taxon>
        <taxon>Asteroideae</taxon>
        <taxon>Anthemideae</taxon>
        <taxon>Anthemidinae</taxon>
        <taxon>Tanacetum</taxon>
    </lineage>
</organism>
<reference evidence="1" key="1">
    <citation type="journal article" date="2019" name="Sci. Rep.">
        <title>Draft genome of Tanacetum cinerariifolium, the natural source of mosquito coil.</title>
        <authorList>
            <person name="Yamashiro T."/>
            <person name="Shiraishi A."/>
            <person name="Satake H."/>
            <person name="Nakayama K."/>
        </authorList>
    </citation>
    <scope>NUCLEOTIDE SEQUENCE</scope>
</reference>
<evidence type="ECO:0000313" key="1">
    <source>
        <dbReference type="EMBL" id="GEU40518.1"/>
    </source>
</evidence>
<accession>A0A6L2JTT2</accession>
<protein>
    <submittedName>
        <fullName evidence="1">Uncharacterized protein</fullName>
    </submittedName>
</protein>
<dbReference type="AlphaFoldDB" id="A0A6L2JTT2"/>
<gene>
    <name evidence="1" type="ORF">Tci_012496</name>
</gene>
<proteinExistence type="predicted"/>